<name>A0A849AQA4_9MICO</name>
<dbReference type="AlphaFoldDB" id="A0A849AQA4"/>
<gene>
    <name evidence="7" type="ORF">HLA91_01455</name>
</gene>
<dbReference type="Pfam" id="PF01740">
    <property type="entry name" value="STAS"/>
    <property type="match status" value="1"/>
</dbReference>
<feature type="transmembrane region" description="Helical" evidence="5">
    <location>
        <begin position="113"/>
        <end position="129"/>
    </location>
</feature>
<dbReference type="PANTHER" id="PTHR11814">
    <property type="entry name" value="SULFATE TRANSPORTER"/>
    <property type="match status" value="1"/>
</dbReference>
<dbReference type="CDD" id="cd07042">
    <property type="entry name" value="STAS_SulP_like_sulfate_transporter"/>
    <property type="match status" value="1"/>
</dbReference>
<evidence type="ECO:0000313" key="7">
    <source>
        <dbReference type="EMBL" id="NNG78045.1"/>
    </source>
</evidence>
<feature type="transmembrane region" description="Helical" evidence="5">
    <location>
        <begin position="135"/>
        <end position="153"/>
    </location>
</feature>
<proteinExistence type="predicted"/>
<dbReference type="InterPro" id="IPR036513">
    <property type="entry name" value="STAS_dom_sf"/>
</dbReference>
<dbReference type="EMBL" id="JABEMC010000001">
    <property type="protein sequence ID" value="NNG78045.1"/>
    <property type="molecule type" value="Genomic_DNA"/>
</dbReference>
<evidence type="ECO:0000256" key="5">
    <source>
        <dbReference type="SAM" id="Phobius"/>
    </source>
</evidence>
<dbReference type="GO" id="GO:0016020">
    <property type="term" value="C:membrane"/>
    <property type="evidence" value="ECO:0007669"/>
    <property type="project" value="UniProtKB-SubCell"/>
</dbReference>
<comment type="caution">
    <text evidence="7">The sequence shown here is derived from an EMBL/GenBank/DDBJ whole genome shotgun (WGS) entry which is preliminary data.</text>
</comment>
<feature type="transmembrane region" description="Helical" evidence="5">
    <location>
        <begin position="416"/>
        <end position="445"/>
    </location>
</feature>
<dbReference type="GO" id="GO:0055085">
    <property type="term" value="P:transmembrane transport"/>
    <property type="evidence" value="ECO:0007669"/>
    <property type="project" value="InterPro"/>
</dbReference>
<dbReference type="PROSITE" id="PS50801">
    <property type="entry name" value="STAS"/>
    <property type="match status" value="1"/>
</dbReference>
<keyword evidence="2 5" id="KW-0812">Transmembrane</keyword>
<dbReference type="InterPro" id="IPR011547">
    <property type="entry name" value="SLC26A/SulP_dom"/>
</dbReference>
<evidence type="ECO:0000256" key="1">
    <source>
        <dbReference type="ARBA" id="ARBA00004141"/>
    </source>
</evidence>
<feature type="transmembrane region" description="Helical" evidence="5">
    <location>
        <begin position="384"/>
        <end position="404"/>
    </location>
</feature>
<comment type="subcellular location">
    <subcellularLocation>
        <location evidence="1">Membrane</location>
        <topology evidence="1">Multi-pass membrane protein</topology>
    </subcellularLocation>
</comment>
<dbReference type="Proteomes" id="UP000549517">
    <property type="component" value="Unassembled WGS sequence"/>
</dbReference>
<organism evidence="7 8">
    <name type="scientific">Brevibacterium luteolum</name>
    <dbReference type="NCBI Taxonomy" id="199591"/>
    <lineage>
        <taxon>Bacteria</taxon>
        <taxon>Bacillati</taxon>
        <taxon>Actinomycetota</taxon>
        <taxon>Actinomycetes</taxon>
        <taxon>Micrococcales</taxon>
        <taxon>Brevibacteriaceae</taxon>
        <taxon>Brevibacterium</taxon>
    </lineage>
</organism>
<keyword evidence="3 5" id="KW-1133">Transmembrane helix</keyword>
<protein>
    <submittedName>
        <fullName evidence="7">SulP family inorganic anion transporter</fullName>
    </submittedName>
</protein>
<feature type="transmembrane region" description="Helical" evidence="5">
    <location>
        <begin position="278"/>
        <end position="297"/>
    </location>
</feature>
<feature type="transmembrane region" description="Helical" evidence="5">
    <location>
        <begin position="160"/>
        <end position="180"/>
    </location>
</feature>
<sequence>MRMLGPQRAAAPSGSLWGPVSTAGGVMVPVPPEPSRLRALLPRASLLPNAADYRRLPQTWRRDLLAGLTVGIVALPLALAFAISSGLSAEAGLVTAIVAGLIAAVFGGSHVQVSGPTGAMVVVLAPIAAAHGPAAIPVVALMAGVLVVFAGLLRLGRSVAFIPFPVIEGFTLGIATIIFFQQIPAALGSDTGQSRNAVVHAVQAAAGASWPQLGWTLGTVGLVIGIMLLAPLIHPQLPGSIIGIIVAALLAAWLDAPLERIGALPETLPLPHLPAFDLHLIAALSGPALTVAALAAIESLLSARVASTLSPVGHYNGDRELVGQGLASIGAGFFGGMPATGAIARTAVNIRSGAQTRLAAIVHALVLIGVVLFAARFVSQIPLAALAGVLLLTAVRMVNVPVAAEVCRASRADALVFWLTALITVSFDLIIAVGIGIVATAFFALRTLSAQSTTTREELPGTAQPGDERIALFRLDGALFFGVGDRLLTELADIEDVSVVILRMSQIRMLDSTGARVITELVTTLERRGITVLVKGIQARHERLARTGGLSAALRHPKHLFDDLNAAVAHARSHIEREGRAG</sequence>
<feature type="domain" description="STAS" evidence="6">
    <location>
        <begin position="470"/>
        <end position="571"/>
    </location>
</feature>
<evidence type="ECO:0000259" key="6">
    <source>
        <dbReference type="PROSITE" id="PS50801"/>
    </source>
</evidence>
<accession>A0A849AQA4</accession>
<evidence type="ECO:0000256" key="3">
    <source>
        <dbReference type="ARBA" id="ARBA00022989"/>
    </source>
</evidence>
<feature type="transmembrane region" description="Helical" evidence="5">
    <location>
        <begin position="240"/>
        <end position="258"/>
    </location>
</feature>
<dbReference type="Gene3D" id="3.30.750.24">
    <property type="entry name" value="STAS domain"/>
    <property type="match status" value="1"/>
</dbReference>
<dbReference type="SUPFAM" id="SSF52091">
    <property type="entry name" value="SpoIIaa-like"/>
    <property type="match status" value="1"/>
</dbReference>
<feature type="transmembrane region" description="Helical" evidence="5">
    <location>
        <begin position="213"/>
        <end position="233"/>
    </location>
</feature>
<evidence type="ECO:0000256" key="4">
    <source>
        <dbReference type="ARBA" id="ARBA00023136"/>
    </source>
</evidence>
<dbReference type="Pfam" id="PF00916">
    <property type="entry name" value="Sulfate_transp"/>
    <property type="match status" value="1"/>
</dbReference>
<evidence type="ECO:0000256" key="2">
    <source>
        <dbReference type="ARBA" id="ARBA00022692"/>
    </source>
</evidence>
<feature type="transmembrane region" description="Helical" evidence="5">
    <location>
        <begin position="64"/>
        <end position="83"/>
    </location>
</feature>
<keyword evidence="4 5" id="KW-0472">Membrane</keyword>
<feature type="transmembrane region" description="Helical" evidence="5">
    <location>
        <begin position="89"/>
        <end position="106"/>
    </location>
</feature>
<evidence type="ECO:0000313" key="8">
    <source>
        <dbReference type="Proteomes" id="UP000549517"/>
    </source>
</evidence>
<dbReference type="InterPro" id="IPR001902">
    <property type="entry name" value="SLC26A/SulP_fam"/>
</dbReference>
<dbReference type="InterPro" id="IPR002645">
    <property type="entry name" value="STAS_dom"/>
</dbReference>
<feature type="transmembrane region" description="Helical" evidence="5">
    <location>
        <begin position="358"/>
        <end position="378"/>
    </location>
</feature>
<reference evidence="7 8" key="1">
    <citation type="submission" date="2020-05" db="EMBL/GenBank/DDBJ databases">
        <title>MicrobeNet Type strains.</title>
        <authorList>
            <person name="Nicholson A.C."/>
        </authorList>
    </citation>
    <scope>NUCLEOTIDE SEQUENCE [LARGE SCALE GENOMIC DNA]</scope>
    <source>
        <strain evidence="7 8">CCUG 46604</strain>
    </source>
</reference>